<comment type="catalytic activity">
    <reaction evidence="12">
        <text>(6S)-5,6,7,8-tetrahydrofolyl-(gamma-L-Glu)(n) + L-glutamate + ATP = (6S)-5,6,7,8-tetrahydrofolyl-(gamma-L-Glu)(n+1) + ADP + phosphate + H(+)</text>
        <dbReference type="Rhea" id="RHEA:10580"/>
        <dbReference type="Rhea" id="RHEA-COMP:14738"/>
        <dbReference type="Rhea" id="RHEA-COMP:14740"/>
        <dbReference type="ChEBI" id="CHEBI:15378"/>
        <dbReference type="ChEBI" id="CHEBI:29985"/>
        <dbReference type="ChEBI" id="CHEBI:30616"/>
        <dbReference type="ChEBI" id="CHEBI:43474"/>
        <dbReference type="ChEBI" id="CHEBI:141005"/>
        <dbReference type="ChEBI" id="CHEBI:456216"/>
        <dbReference type="EC" id="6.3.2.17"/>
    </reaction>
</comment>
<comment type="similarity">
    <text evidence="2">Belongs to the folylpolyglutamate synthase family.</text>
</comment>
<evidence type="ECO:0000256" key="6">
    <source>
        <dbReference type="ARBA" id="ARBA00022723"/>
    </source>
</evidence>
<keyword evidence="8" id="KW-0067">ATP-binding</keyword>
<keyword evidence="4" id="KW-0554">One-carbon metabolism</keyword>
<organism evidence="13 14">
    <name type="scientific">Clathrus columnatus</name>
    <dbReference type="NCBI Taxonomy" id="1419009"/>
    <lineage>
        <taxon>Eukaryota</taxon>
        <taxon>Fungi</taxon>
        <taxon>Dikarya</taxon>
        <taxon>Basidiomycota</taxon>
        <taxon>Agaricomycotina</taxon>
        <taxon>Agaricomycetes</taxon>
        <taxon>Phallomycetidae</taxon>
        <taxon>Phallales</taxon>
        <taxon>Clathraceae</taxon>
        <taxon>Clathrus</taxon>
    </lineage>
</organism>
<evidence type="ECO:0000256" key="11">
    <source>
        <dbReference type="ARBA" id="ARBA00030876"/>
    </source>
</evidence>
<comment type="caution">
    <text evidence="13">The sequence shown here is derived from an EMBL/GenBank/DDBJ whole genome shotgun (WGS) entry which is preliminary data.</text>
</comment>
<evidence type="ECO:0000313" key="13">
    <source>
        <dbReference type="EMBL" id="GJJ07490.1"/>
    </source>
</evidence>
<name>A0AAV5A3B1_9AGAM</name>
<dbReference type="Proteomes" id="UP001050691">
    <property type="component" value="Unassembled WGS sequence"/>
</dbReference>
<gene>
    <name evidence="13" type="ORF">Clacol_001692</name>
</gene>
<evidence type="ECO:0000256" key="8">
    <source>
        <dbReference type="ARBA" id="ARBA00022840"/>
    </source>
</evidence>
<dbReference type="GO" id="GO:0004326">
    <property type="term" value="F:tetrahydrofolylpolyglutamate synthase activity"/>
    <property type="evidence" value="ECO:0007669"/>
    <property type="project" value="UniProtKB-EC"/>
</dbReference>
<sequence>MSRNYQTALQCLNSQQSNAAVLDAVRTSGGAVNKISLPEVEEYLCRIGHTASLYTSPHIVAVRERIRINGVPLSEDEFTKYFFEVWDLLERNPTRSLPTTPIRPNYFRLLTIVAFHAFLSLNVDVTVLEVGIGGRFDSTNIVPQPLVTGVTSLGLDHVSVLGNTLGEIARNKGGVPAFSVEQPEEGMIALQDCATTQESSVFTVVPVIPELLNINLGIAGDHQRQNASLAIRMTHQVLKALVGKDYSLEPLDRIFVEGVQQARWPGRCQKVVDPKASNTTWFLDGSHTIESITCGMEWFGGLMRESKSEDSSLPVKRVLIFNCTSGRSGSKFLETILQVISARLKARGITISPELIFSRVIFCTNVTYMDGGFKPDLASAAITKAGLSNLNVQEDLARNWQALLPAFPISDIHVLPSIQNAVEVIRSLEEPDTDIQVLVCGSLHLVGGVIEVAGLSDVALRS</sequence>
<dbReference type="EC" id="6.3.2.17" evidence="3"/>
<evidence type="ECO:0000256" key="1">
    <source>
        <dbReference type="ARBA" id="ARBA00005150"/>
    </source>
</evidence>
<keyword evidence="14" id="KW-1185">Reference proteome</keyword>
<keyword evidence="5" id="KW-0436">Ligase</keyword>
<keyword evidence="9" id="KW-0460">Magnesium</keyword>
<evidence type="ECO:0000256" key="12">
    <source>
        <dbReference type="ARBA" id="ARBA00047493"/>
    </source>
</evidence>
<evidence type="ECO:0000256" key="7">
    <source>
        <dbReference type="ARBA" id="ARBA00022741"/>
    </source>
</evidence>
<accession>A0AAV5A3B1</accession>
<evidence type="ECO:0000256" key="9">
    <source>
        <dbReference type="ARBA" id="ARBA00022842"/>
    </source>
</evidence>
<dbReference type="AlphaFoldDB" id="A0AAV5A3B1"/>
<comment type="pathway">
    <text evidence="1">Cofactor biosynthesis; tetrahydrofolylpolyglutamate biosynthesis.</text>
</comment>
<dbReference type="PROSITE" id="PS01012">
    <property type="entry name" value="FOLYLPOLYGLU_SYNT_2"/>
    <property type="match status" value="1"/>
</dbReference>
<evidence type="ECO:0000256" key="2">
    <source>
        <dbReference type="ARBA" id="ARBA00008276"/>
    </source>
</evidence>
<dbReference type="GO" id="GO:0046872">
    <property type="term" value="F:metal ion binding"/>
    <property type="evidence" value="ECO:0007669"/>
    <property type="project" value="UniProtKB-KW"/>
</dbReference>
<keyword evidence="7" id="KW-0547">Nucleotide-binding</keyword>
<dbReference type="GO" id="GO:0006730">
    <property type="term" value="P:one-carbon metabolic process"/>
    <property type="evidence" value="ECO:0007669"/>
    <property type="project" value="UniProtKB-KW"/>
</dbReference>
<protein>
    <recommendedName>
        <fullName evidence="3">tetrahydrofolate synthase</fullName>
        <ecNumber evidence="3">6.3.2.17</ecNumber>
    </recommendedName>
    <alternativeName>
        <fullName evidence="11">Folylpoly-gamma-glutamate synthetase</fullName>
    </alternativeName>
    <alternativeName>
        <fullName evidence="10">Tetrahydrofolylpolyglutamate synthase</fullName>
    </alternativeName>
</protein>
<dbReference type="InterPro" id="IPR018109">
    <property type="entry name" value="Folylpolyglutamate_synth_CS"/>
</dbReference>
<dbReference type="SUPFAM" id="SSF53623">
    <property type="entry name" value="MurD-like peptide ligases, catalytic domain"/>
    <property type="match status" value="1"/>
</dbReference>
<proteinExistence type="inferred from homology"/>
<dbReference type="Gene3D" id="3.90.190.20">
    <property type="entry name" value="Mur ligase, C-terminal domain"/>
    <property type="match status" value="1"/>
</dbReference>
<evidence type="ECO:0000256" key="3">
    <source>
        <dbReference type="ARBA" id="ARBA00013025"/>
    </source>
</evidence>
<dbReference type="PANTHER" id="PTHR11136:SF5">
    <property type="entry name" value="FOLYLPOLYGLUTAMATE SYNTHASE, MITOCHONDRIAL"/>
    <property type="match status" value="1"/>
</dbReference>
<dbReference type="NCBIfam" id="TIGR01499">
    <property type="entry name" value="folC"/>
    <property type="match status" value="1"/>
</dbReference>
<reference evidence="13" key="1">
    <citation type="submission" date="2021-10" db="EMBL/GenBank/DDBJ databases">
        <title>De novo Genome Assembly of Clathrus columnatus (Basidiomycota, Fungi) Using Illumina and Nanopore Sequence Data.</title>
        <authorList>
            <person name="Ogiso-Tanaka E."/>
            <person name="Itagaki H."/>
            <person name="Hosoya T."/>
            <person name="Hosaka K."/>
        </authorList>
    </citation>
    <scope>NUCLEOTIDE SEQUENCE</scope>
    <source>
        <strain evidence="13">MO-923</strain>
    </source>
</reference>
<dbReference type="InterPro" id="IPR036615">
    <property type="entry name" value="Mur_ligase_C_dom_sf"/>
</dbReference>
<evidence type="ECO:0000256" key="4">
    <source>
        <dbReference type="ARBA" id="ARBA00022563"/>
    </source>
</evidence>
<evidence type="ECO:0000256" key="10">
    <source>
        <dbReference type="ARBA" id="ARBA00030592"/>
    </source>
</evidence>
<dbReference type="InterPro" id="IPR036565">
    <property type="entry name" value="Mur-like_cat_sf"/>
</dbReference>
<dbReference type="PANTHER" id="PTHR11136">
    <property type="entry name" value="FOLYLPOLYGLUTAMATE SYNTHASE-RELATED"/>
    <property type="match status" value="1"/>
</dbReference>
<dbReference type="GO" id="GO:0005739">
    <property type="term" value="C:mitochondrion"/>
    <property type="evidence" value="ECO:0007669"/>
    <property type="project" value="TreeGrafter"/>
</dbReference>
<evidence type="ECO:0000256" key="5">
    <source>
        <dbReference type="ARBA" id="ARBA00022598"/>
    </source>
</evidence>
<keyword evidence="6" id="KW-0479">Metal-binding</keyword>
<dbReference type="Gene3D" id="3.40.1190.10">
    <property type="entry name" value="Mur-like, catalytic domain"/>
    <property type="match status" value="1"/>
</dbReference>
<dbReference type="GO" id="GO:0005829">
    <property type="term" value="C:cytosol"/>
    <property type="evidence" value="ECO:0007669"/>
    <property type="project" value="TreeGrafter"/>
</dbReference>
<dbReference type="EMBL" id="BPWL01000002">
    <property type="protein sequence ID" value="GJJ07490.1"/>
    <property type="molecule type" value="Genomic_DNA"/>
</dbReference>
<dbReference type="InterPro" id="IPR001645">
    <property type="entry name" value="Folylpolyglutamate_synth"/>
</dbReference>
<evidence type="ECO:0000313" key="14">
    <source>
        <dbReference type="Proteomes" id="UP001050691"/>
    </source>
</evidence>
<dbReference type="SUPFAM" id="SSF53244">
    <property type="entry name" value="MurD-like peptide ligases, peptide-binding domain"/>
    <property type="match status" value="1"/>
</dbReference>
<dbReference type="GO" id="GO:0005524">
    <property type="term" value="F:ATP binding"/>
    <property type="evidence" value="ECO:0007669"/>
    <property type="project" value="UniProtKB-KW"/>
</dbReference>